<dbReference type="Proteomes" id="UP000009097">
    <property type="component" value="Unassembled WGS sequence"/>
</dbReference>
<dbReference type="OrthoDB" id="3509362at2759"/>
<dbReference type="RefSeq" id="XP_018256553.1">
    <property type="nucleotide sequence ID" value="XM_018402663.1"/>
</dbReference>
<proteinExistence type="predicted"/>
<name>A0A0J9W6L5_FUSO4</name>
<dbReference type="EMBL" id="DS231726">
    <property type="protein sequence ID" value="KNB18508.1"/>
    <property type="molecule type" value="Genomic_DNA"/>
</dbReference>
<evidence type="ECO:0000313" key="1">
    <source>
        <dbReference type="EMBL" id="KNB18508.1"/>
    </source>
</evidence>
<dbReference type="VEuPathDB" id="FungiDB:FOXG_22264"/>
<gene>
    <name evidence="1" type="ORF">FOXG_22264</name>
</gene>
<dbReference type="GeneID" id="28962970"/>
<dbReference type="AlphaFoldDB" id="A0A0J9W6L5"/>
<reference evidence="1" key="1">
    <citation type="submission" date="2007-04" db="EMBL/GenBank/DDBJ databases">
        <authorList>
            <consortium name="The Broad Institute Genome Sequencing Platform"/>
            <person name="Birren B."/>
            <person name="Lander E."/>
            <person name="Galagan J."/>
            <person name="Nusbaum C."/>
            <person name="Devon K."/>
            <person name="Ma L.-J."/>
            <person name="Jaffe D."/>
            <person name="Butler J."/>
            <person name="Alvarez P."/>
            <person name="Gnerre S."/>
            <person name="Grabherr M."/>
            <person name="Kleber M."/>
            <person name="Mauceli E."/>
            <person name="Brockman W."/>
            <person name="MacCallum I.A."/>
            <person name="Young S."/>
            <person name="LaButti K."/>
            <person name="DeCaprio D."/>
            <person name="Crawford M."/>
            <person name="Koehrsen M."/>
            <person name="Engels R."/>
            <person name="Montgomery P."/>
            <person name="Pearson M."/>
            <person name="Howarth C."/>
            <person name="Larson L."/>
            <person name="White J."/>
            <person name="O'Leary S."/>
            <person name="Kodira C."/>
            <person name="Zeng Q."/>
            <person name="Yandava C."/>
            <person name="Alvarado L."/>
            <person name="Kistler C."/>
            <person name="Shim W.-B."/>
            <person name="Kang S."/>
            <person name="Woloshuk C."/>
        </authorList>
    </citation>
    <scope>NUCLEOTIDE SEQUENCE</scope>
    <source>
        <strain evidence="1">4287</strain>
    </source>
</reference>
<sequence length="54" mass="5946">MASFNLPATIKAVLQPNKHSHKLTLSEQPVPMPTHPKDILVKVYTTAPIKGKLD</sequence>
<accession>A0A0J9W6L5</accession>
<dbReference type="KEGG" id="fox:FOXG_22264"/>
<reference evidence="1" key="2">
    <citation type="journal article" date="2010" name="Nature">
        <title>Comparative genomics reveals mobile pathogenicity chromosomes in Fusarium.</title>
        <authorList>
            <person name="Ma L.J."/>
            <person name="van der Does H.C."/>
            <person name="Borkovich K.A."/>
            <person name="Coleman J.J."/>
            <person name="Daboussi M.J."/>
            <person name="Di Pietro A."/>
            <person name="Dufresne M."/>
            <person name="Freitag M."/>
            <person name="Grabherr M."/>
            <person name="Henrissat B."/>
            <person name="Houterman P.M."/>
            <person name="Kang S."/>
            <person name="Shim W.B."/>
            <person name="Woloshuk C."/>
            <person name="Xie X."/>
            <person name="Xu J.R."/>
            <person name="Antoniw J."/>
            <person name="Baker S.E."/>
            <person name="Bluhm B.H."/>
            <person name="Breakspear A."/>
            <person name="Brown D.W."/>
            <person name="Butchko R.A."/>
            <person name="Chapman S."/>
            <person name="Coulson R."/>
            <person name="Coutinho P.M."/>
            <person name="Danchin E.G."/>
            <person name="Diener A."/>
            <person name="Gale L.R."/>
            <person name="Gardiner D.M."/>
            <person name="Goff S."/>
            <person name="Hammond-Kosack K.E."/>
            <person name="Hilburn K."/>
            <person name="Hua-Van A."/>
            <person name="Jonkers W."/>
            <person name="Kazan K."/>
            <person name="Kodira C.D."/>
            <person name="Koehrsen M."/>
            <person name="Kumar L."/>
            <person name="Lee Y.H."/>
            <person name="Li L."/>
            <person name="Manners J.M."/>
            <person name="Miranda-Saavedra D."/>
            <person name="Mukherjee M."/>
            <person name="Park G."/>
            <person name="Park J."/>
            <person name="Park S.Y."/>
            <person name="Proctor R.H."/>
            <person name="Regev A."/>
            <person name="Ruiz-Roldan M.C."/>
            <person name="Sain D."/>
            <person name="Sakthikumar S."/>
            <person name="Sykes S."/>
            <person name="Schwartz D.C."/>
            <person name="Turgeon B.G."/>
            <person name="Wapinski I."/>
            <person name="Yoder O."/>
            <person name="Young S."/>
            <person name="Zeng Q."/>
            <person name="Zhou S."/>
            <person name="Galagan J."/>
            <person name="Cuomo C.A."/>
            <person name="Kistler H.C."/>
            <person name="Rep M."/>
        </authorList>
    </citation>
    <scope>NUCLEOTIDE SEQUENCE [LARGE SCALE GENOMIC DNA]</scope>
    <source>
        <strain evidence="1">4287</strain>
    </source>
</reference>
<evidence type="ECO:0000313" key="2">
    <source>
        <dbReference type="Proteomes" id="UP000009097"/>
    </source>
</evidence>
<organism evidence="1 2">
    <name type="scientific">Fusarium oxysporum f. sp. lycopersici (strain 4287 / CBS 123668 / FGSC 9935 / NRRL 34936)</name>
    <name type="common">Fusarium vascular wilt of tomato</name>
    <dbReference type="NCBI Taxonomy" id="426428"/>
    <lineage>
        <taxon>Eukaryota</taxon>
        <taxon>Fungi</taxon>
        <taxon>Dikarya</taxon>
        <taxon>Ascomycota</taxon>
        <taxon>Pezizomycotina</taxon>
        <taxon>Sordariomycetes</taxon>
        <taxon>Hypocreomycetidae</taxon>
        <taxon>Hypocreales</taxon>
        <taxon>Nectriaceae</taxon>
        <taxon>Fusarium</taxon>
        <taxon>Fusarium oxysporum species complex</taxon>
    </lineage>
</organism>
<protein>
    <submittedName>
        <fullName evidence="1">Uncharacterized protein</fullName>
    </submittedName>
</protein>